<sequence>MYQFLLGAAAATFMPFGGINAANLLASYISAITDGRSPRADRYNSAEPPRSSGGADDDSDYVSKFINEWRRINPVLNYSEIIHKAIEGILEEAAPLKGKLQHDELSPEEIAAALRRVQHSSERDILECVVTLYTRETFLCYSINFVLRYQMMEKVQTLGPICFLLQHYLLFFSPQVPISDSGKACDTVYRGVCLDSEGDWRKLIDECQKLVGTYMRWPGFTSTSKDINVSKKFMACRRYQILYTIRMTTSVKPKSRRSDISPLAENKRHEKEVLFSAGCQFLVQSVEHGNPTKILLQF</sequence>
<feature type="region of interest" description="Disordered" evidence="1">
    <location>
        <begin position="37"/>
        <end position="59"/>
    </location>
</feature>
<dbReference type="SUPFAM" id="SSF56399">
    <property type="entry name" value="ADP-ribosylation"/>
    <property type="match status" value="1"/>
</dbReference>
<evidence type="ECO:0000313" key="3">
    <source>
        <dbReference type="EMBL" id="CAF1596093.1"/>
    </source>
</evidence>
<evidence type="ECO:0000256" key="1">
    <source>
        <dbReference type="SAM" id="MobiDB-lite"/>
    </source>
</evidence>
<gene>
    <name evidence="2" type="ORF">EDS130_LOCUS42849</name>
    <name evidence="3" type="ORF">XAT740_LOCUS47119</name>
</gene>
<dbReference type="EMBL" id="CAJNOR010006467">
    <property type="protein sequence ID" value="CAF1596093.1"/>
    <property type="molecule type" value="Genomic_DNA"/>
</dbReference>
<dbReference type="Proteomes" id="UP000663828">
    <property type="component" value="Unassembled WGS sequence"/>
</dbReference>
<comment type="caution">
    <text evidence="2">The sequence shown here is derived from an EMBL/GenBank/DDBJ whole genome shotgun (WGS) entry which is preliminary data.</text>
</comment>
<reference evidence="2" key="1">
    <citation type="submission" date="2021-02" db="EMBL/GenBank/DDBJ databases">
        <authorList>
            <person name="Nowell W R."/>
        </authorList>
    </citation>
    <scope>NUCLEOTIDE SEQUENCE</scope>
</reference>
<name>A0A815T8H4_ADIRI</name>
<dbReference type="OrthoDB" id="423533at2759"/>
<keyword evidence="4" id="KW-1185">Reference proteome</keyword>
<evidence type="ECO:0000313" key="2">
    <source>
        <dbReference type="EMBL" id="CAF1504624.1"/>
    </source>
</evidence>
<protein>
    <submittedName>
        <fullName evidence="2">Uncharacterized protein</fullName>
    </submittedName>
</protein>
<proteinExistence type="predicted"/>
<evidence type="ECO:0000313" key="5">
    <source>
        <dbReference type="Proteomes" id="UP000663852"/>
    </source>
</evidence>
<dbReference type="Gene3D" id="3.90.176.10">
    <property type="entry name" value="Toxin ADP-ribosyltransferase, Chain A, domain 1"/>
    <property type="match status" value="1"/>
</dbReference>
<dbReference type="AlphaFoldDB" id="A0A815T8H4"/>
<dbReference type="Proteomes" id="UP000663852">
    <property type="component" value="Unassembled WGS sequence"/>
</dbReference>
<accession>A0A815T8H4</accession>
<organism evidence="2 5">
    <name type="scientific">Adineta ricciae</name>
    <name type="common">Rotifer</name>
    <dbReference type="NCBI Taxonomy" id="249248"/>
    <lineage>
        <taxon>Eukaryota</taxon>
        <taxon>Metazoa</taxon>
        <taxon>Spiralia</taxon>
        <taxon>Gnathifera</taxon>
        <taxon>Rotifera</taxon>
        <taxon>Eurotatoria</taxon>
        <taxon>Bdelloidea</taxon>
        <taxon>Adinetida</taxon>
        <taxon>Adinetidae</taxon>
        <taxon>Adineta</taxon>
    </lineage>
</organism>
<dbReference type="EMBL" id="CAJNOJ010000655">
    <property type="protein sequence ID" value="CAF1504624.1"/>
    <property type="molecule type" value="Genomic_DNA"/>
</dbReference>
<evidence type="ECO:0000313" key="4">
    <source>
        <dbReference type="Proteomes" id="UP000663828"/>
    </source>
</evidence>